<reference evidence="1 2" key="2">
    <citation type="journal article" date="2010" name="Nucleic Acids Res.">
        <title>Strain-specific genes of Helicobacter pylori: genome evolution driven by a novel type IV secretion system and genomic island transfer.</title>
        <authorList>
            <person name="Fischer W."/>
            <person name="Windhager L."/>
            <person name="Rohrer S."/>
            <person name="Zeiller M."/>
            <person name="Karnholz A."/>
            <person name="Hoffmann R."/>
            <person name="Zimmer R."/>
            <person name="Haas R."/>
        </authorList>
    </citation>
    <scope>NUCLEOTIDE SEQUENCE [LARGE SCALE GENOMIC DNA]</scope>
    <source>
        <strain evidence="1 2">P12</strain>
    </source>
</reference>
<dbReference type="EMBL" id="CP001217">
    <property type="protein sequence ID" value="ACJ07217.1"/>
    <property type="molecule type" value="Genomic_DNA"/>
</dbReference>
<dbReference type="Proteomes" id="UP000008198">
    <property type="component" value="Chromosome"/>
</dbReference>
<evidence type="ECO:0000313" key="1">
    <source>
        <dbReference type="EMBL" id="ACJ07217.1"/>
    </source>
</evidence>
<evidence type="ECO:0000313" key="2">
    <source>
        <dbReference type="Proteomes" id="UP000008198"/>
    </source>
</evidence>
<name>B6JPF6_HELP2</name>
<proteinExistence type="predicted"/>
<accession>B6JPF6</accession>
<dbReference type="KEGG" id="hpp:HPP12_0057"/>
<organism evidence="1 2">
    <name type="scientific">Helicobacter pylori (strain P12)</name>
    <dbReference type="NCBI Taxonomy" id="570508"/>
    <lineage>
        <taxon>Bacteria</taxon>
        <taxon>Pseudomonadati</taxon>
        <taxon>Campylobacterota</taxon>
        <taxon>Epsilonproteobacteria</taxon>
        <taxon>Campylobacterales</taxon>
        <taxon>Helicobacteraceae</taxon>
        <taxon>Helicobacter</taxon>
    </lineage>
</organism>
<dbReference type="AlphaFoldDB" id="B6JPF6"/>
<reference evidence="2" key="1">
    <citation type="submission" date="2008-10" db="EMBL/GenBank/DDBJ databases">
        <title>The complete genome sequence of Helicobacter pylori strain P12.</title>
        <authorList>
            <person name="Fischer W."/>
            <person name="Windhager L."/>
            <person name="Karnholz A."/>
            <person name="Zeiller M."/>
            <person name="Zimmer R."/>
            <person name="Haas R."/>
        </authorList>
    </citation>
    <scope>NUCLEOTIDE SEQUENCE [LARGE SCALE GENOMIC DNA]</scope>
    <source>
        <strain evidence="2">P12</strain>
    </source>
</reference>
<protein>
    <submittedName>
        <fullName evidence="1">Uncharacterized protein</fullName>
    </submittedName>
</protein>
<gene>
    <name evidence="1" type="ordered locus">HPP12_0057</name>
</gene>
<sequence>MVHEAQKNLSNTQGNDLYRFFSQLKQWAGADEKRDFRDFQEDFSLERFAH</sequence>
<dbReference type="HOGENOM" id="CLU_3118534_0_0_7"/>